<dbReference type="Gene3D" id="3.40.50.1820">
    <property type="entry name" value="alpha/beta hydrolase"/>
    <property type="match status" value="2"/>
</dbReference>
<dbReference type="InterPro" id="IPR003593">
    <property type="entry name" value="AAA+_ATPase"/>
</dbReference>
<dbReference type="SMART" id="SM00382">
    <property type="entry name" value="AAA"/>
    <property type="match status" value="1"/>
</dbReference>
<dbReference type="AlphaFoldDB" id="A0A1G7Y5B4"/>
<dbReference type="SUPFAM" id="SSF49785">
    <property type="entry name" value="Galactose-binding domain-like"/>
    <property type="match status" value="1"/>
</dbReference>
<keyword evidence="7" id="KW-1133">Transmembrane helix</keyword>
<keyword evidence="4" id="KW-0378">Hydrolase</keyword>
<evidence type="ECO:0000256" key="7">
    <source>
        <dbReference type="SAM" id="Phobius"/>
    </source>
</evidence>
<reference evidence="10" key="1">
    <citation type="submission" date="2016-10" db="EMBL/GenBank/DDBJ databases">
        <authorList>
            <person name="Varghese N."/>
            <person name="Submissions S."/>
        </authorList>
    </citation>
    <scope>NUCLEOTIDE SEQUENCE [LARGE SCALE GENOMIC DNA]</scope>
    <source>
        <strain evidence="10">CGMCC 4.3506</strain>
    </source>
</reference>
<evidence type="ECO:0000259" key="8">
    <source>
        <dbReference type="PROSITE" id="PS50893"/>
    </source>
</evidence>
<dbReference type="SUPFAM" id="SSF53474">
    <property type="entry name" value="alpha/beta-Hydrolases"/>
    <property type="match status" value="1"/>
</dbReference>
<dbReference type="GO" id="GO:0016887">
    <property type="term" value="F:ATP hydrolysis activity"/>
    <property type="evidence" value="ECO:0007669"/>
    <property type="project" value="InterPro"/>
</dbReference>
<dbReference type="EMBL" id="FNCC01000013">
    <property type="protein sequence ID" value="SDG91645.1"/>
    <property type="molecule type" value="Genomic_DNA"/>
</dbReference>
<dbReference type="InterPro" id="IPR017871">
    <property type="entry name" value="ABC_transporter-like_CS"/>
</dbReference>
<evidence type="ECO:0000256" key="4">
    <source>
        <dbReference type="ARBA" id="ARBA00022801"/>
    </source>
</evidence>
<dbReference type="InterPro" id="IPR000383">
    <property type="entry name" value="Xaa-Pro-like_dom"/>
</dbReference>
<evidence type="ECO:0000256" key="5">
    <source>
        <dbReference type="ARBA" id="ARBA00022840"/>
    </source>
</evidence>
<dbReference type="Gene3D" id="2.60.120.260">
    <property type="entry name" value="Galactose-binding domain-like"/>
    <property type="match status" value="1"/>
</dbReference>
<feature type="transmembrane region" description="Helical" evidence="7">
    <location>
        <begin position="580"/>
        <end position="600"/>
    </location>
</feature>
<dbReference type="InterPro" id="IPR029058">
    <property type="entry name" value="AB_hydrolase_fold"/>
</dbReference>
<comment type="similarity">
    <text evidence="1">Belongs to the ABC transporter superfamily.</text>
</comment>
<evidence type="ECO:0000256" key="6">
    <source>
        <dbReference type="SAM" id="MobiDB-lite"/>
    </source>
</evidence>
<dbReference type="InterPro" id="IPR013736">
    <property type="entry name" value="Xaa-Pro_dipept_C"/>
</dbReference>
<dbReference type="PANTHER" id="PTHR43335">
    <property type="entry name" value="ABC TRANSPORTER, ATP-BINDING PROTEIN"/>
    <property type="match status" value="1"/>
</dbReference>
<dbReference type="GO" id="GO:0008239">
    <property type="term" value="F:dipeptidyl-peptidase activity"/>
    <property type="evidence" value="ECO:0007669"/>
    <property type="project" value="InterPro"/>
</dbReference>
<evidence type="ECO:0000256" key="1">
    <source>
        <dbReference type="ARBA" id="ARBA00005417"/>
    </source>
</evidence>
<proteinExistence type="inferred from homology"/>
<feature type="region of interest" description="Disordered" evidence="6">
    <location>
        <begin position="198"/>
        <end position="241"/>
    </location>
</feature>
<keyword evidence="7" id="KW-0812">Transmembrane</keyword>
<gene>
    <name evidence="9" type="ORF">SAMN05216553_11394</name>
</gene>
<organism evidence="9 10">
    <name type="scientific">Lentzea fradiae</name>
    <dbReference type="NCBI Taxonomy" id="200378"/>
    <lineage>
        <taxon>Bacteria</taxon>
        <taxon>Bacillati</taxon>
        <taxon>Actinomycetota</taxon>
        <taxon>Actinomycetes</taxon>
        <taxon>Pseudonocardiales</taxon>
        <taxon>Pseudonocardiaceae</taxon>
        <taxon>Lentzea</taxon>
    </lineage>
</organism>
<evidence type="ECO:0000313" key="9">
    <source>
        <dbReference type="EMBL" id="SDG91645.1"/>
    </source>
</evidence>
<feature type="compositionally biased region" description="Low complexity" evidence="6">
    <location>
        <begin position="213"/>
        <end position="225"/>
    </location>
</feature>
<dbReference type="InterPro" id="IPR003439">
    <property type="entry name" value="ABC_transporter-like_ATP-bd"/>
</dbReference>
<dbReference type="PROSITE" id="PS50893">
    <property type="entry name" value="ABC_TRANSPORTER_2"/>
    <property type="match status" value="1"/>
</dbReference>
<evidence type="ECO:0000256" key="3">
    <source>
        <dbReference type="ARBA" id="ARBA00022741"/>
    </source>
</evidence>
<keyword evidence="5 9" id="KW-0067">ATP-binding</keyword>
<evidence type="ECO:0000313" key="10">
    <source>
        <dbReference type="Proteomes" id="UP000199623"/>
    </source>
</evidence>
<dbReference type="PANTHER" id="PTHR43335:SF4">
    <property type="entry name" value="ABC TRANSPORTER, ATP-BINDING PROTEIN"/>
    <property type="match status" value="1"/>
</dbReference>
<sequence length="911" mass="95072">MAVPFKEANIDAPESPDSAQTVSIETRLYLPQQTPAPAIMLAHGFGGSLRSVHTQAEEFARRGFVVLTWSARGFGRSTGQIALNSLDREVRDAQKLLDFLGTRDEVQKDSGGDPRVGVTGASYGGALSLLLAGVDKRVDTLVPVITYNDLAQALLPNSALATPRSDATPAATAFAEDGVFKRSWAGIFFSAGMTSIDLSSPTGDAPESGQREPSQNSVQQPQQPGGNSGAQGLQPPTPSLGACGRFTPEVCAAYTEVATTGRASQQTLDLLRRSSPVAVTDQIKQPAMLVQGEQDTLFGLDQSDATARQIAAAGGQVKMVWYAGGHDGGNPGTALRGEIADWMAFHLKDEGTDPGTGFEYTVQGAFRSSGQPSLRTVVAPSYPGLAGGTATERKTLKLTGPEQIAVNPAGGNPAGISNLPGLGSVLSRSAAIASRLSLDMPGQAAVFTSEELTSQLLLTGSSTVKLRVARGDESSGEAVLFAKLYDVSSDGTRTLPGSIVAPFRVALPPDGSAAEVTVTLPGAVRPVESEHKLALVVSTTDQAFANAEQPAAYRISLASDEISVPVVPGRNVTEGFPTGALWGIAITLLALLGAGVVALFRRRMEHDSDPDLAGVPLVISNLTKSYPGGLTAVNDLSFRVEHGQVLGLLGPNGAGKTTTLRMVMGLIHPSEGHIRVFGHKVTPGAPVLSRIGSFVEGSGFLPHLSGAANLRLYWAATGRPVEEAHVEEALEIAGLGDAVHRRVRTYSQGMRQRLAIAQAMLGLPDLLILDEPANGLDPPQIHQMRDVLRRYAAAGRTVVVSSHLLAEVEQTCSHVVVMHKGQLVAAGEVADIAAGGGEATFRVDSPSKAADVLRGLEGVQEVHEDEDAVHAALNGVPRATAVSALVAAGVSVDQAGPRRRLEDAFLELVGE</sequence>
<keyword evidence="10" id="KW-1185">Reference proteome</keyword>
<keyword evidence="2" id="KW-0813">Transport</keyword>
<dbReference type="Pfam" id="PF02129">
    <property type="entry name" value="Peptidase_S15"/>
    <property type="match status" value="1"/>
</dbReference>
<dbReference type="InterPro" id="IPR008979">
    <property type="entry name" value="Galactose-bd-like_sf"/>
</dbReference>
<dbReference type="STRING" id="200378.SAMN05216553_11394"/>
<protein>
    <submittedName>
        <fullName evidence="9">ABC-2 type transport system ATP-binding protein</fullName>
    </submittedName>
</protein>
<dbReference type="GO" id="GO:0005524">
    <property type="term" value="F:ATP binding"/>
    <property type="evidence" value="ECO:0007669"/>
    <property type="project" value="UniProtKB-KW"/>
</dbReference>
<name>A0A1G7Y5B4_9PSEU</name>
<dbReference type="Pfam" id="PF00005">
    <property type="entry name" value="ABC_tran"/>
    <property type="match status" value="1"/>
</dbReference>
<evidence type="ECO:0000256" key="2">
    <source>
        <dbReference type="ARBA" id="ARBA00022448"/>
    </source>
</evidence>
<dbReference type="Proteomes" id="UP000199623">
    <property type="component" value="Unassembled WGS sequence"/>
</dbReference>
<dbReference type="PROSITE" id="PS00211">
    <property type="entry name" value="ABC_TRANSPORTER_1"/>
    <property type="match status" value="1"/>
</dbReference>
<keyword evidence="3" id="KW-0547">Nucleotide-binding</keyword>
<dbReference type="SMART" id="SM00939">
    <property type="entry name" value="PepX_C"/>
    <property type="match status" value="1"/>
</dbReference>
<accession>A0A1G7Y5B4</accession>
<keyword evidence="7" id="KW-0472">Membrane</keyword>
<dbReference type="Gene3D" id="3.40.50.300">
    <property type="entry name" value="P-loop containing nucleotide triphosphate hydrolases"/>
    <property type="match status" value="1"/>
</dbReference>
<dbReference type="SUPFAM" id="SSF52540">
    <property type="entry name" value="P-loop containing nucleoside triphosphate hydrolases"/>
    <property type="match status" value="1"/>
</dbReference>
<dbReference type="InterPro" id="IPR027417">
    <property type="entry name" value="P-loop_NTPase"/>
</dbReference>
<feature type="domain" description="ABC transporter" evidence="8">
    <location>
        <begin position="617"/>
        <end position="845"/>
    </location>
</feature>